<dbReference type="OrthoDB" id="1906820at2759"/>
<dbReference type="SUPFAM" id="SSF53098">
    <property type="entry name" value="Ribonuclease H-like"/>
    <property type="match status" value="1"/>
</dbReference>
<dbReference type="InterPro" id="IPR026960">
    <property type="entry name" value="RVT-Znf"/>
</dbReference>
<gene>
    <name evidence="4" type="ORF">TSUD_53540</name>
</gene>
<feature type="compositionally biased region" description="Basic and acidic residues" evidence="2">
    <location>
        <begin position="1095"/>
        <end position="1107"/>
    </location>
</feature>
<feature type="compositionally biased region" description="Basic and acidic residues" evidence="2">
    <location>
        <begin position="537"/>
        <end position="562"/>
    </location>
</feature>
<feature type="domain" description="RRM" evidence="3">
    <location>
        <begin position="646"/>
        <end position="723"/>
    </location>
</feature>
<evidence type="ECO:0000256" key="2">
    <source>
        <dbReference type="SAM" id="MobiDB-lite"/>
    </source>
</evidence>
<feature type="region of interest" description="Disordered" evidence="2">
    <location>
        <begin position="1041"/>
        <end position="1065"/>
    </location>
</feature>
<keyword evidence="1" id="KW-0694">RNA-binding</keyword>
<dbReference type="PANTHER" id="PTHR47074">
    <property type="entry name" value="BNAC02G40300D PROTEIN"/>
    <property type="match status" value="1"/>
</dbReference>
<evidence type="ECO:0000256" key="1">
    <source>
        <dbReference type="PROSITE-ProRule" id="PRU00176"/>
    </source>
</evidence>
<dbReference type="InterPro" id="IPR012337">
    <property type="entry name" value="RNaseH-like_sf"/>
</dbReference>
<feature type="region of interest" description="Disordered" evidence="2">
    <location>
        <begin position="1131"/>
        <end position="1152"/>
    </location>
</feature>
<dbReference type="GO" id="GO:0003723">
    <property type="term" value="F:RNA binding"/>
    <property type="evidence" value="ECO:0007669"/>
    <property type="project" value="UniProtKB-UniRule"/>
</dbReference>
<dbReference type="GO" id="GO:0004523">
    <property type="term" value="F:RNA-DNA hybrid ribonuclease activity"/>
    <property type="evidence" value="ECO:0007669"/>
    <property type="project" value="InterPro"/>
</dbReference>
<dbReference type="Pfam" id="PF00076">
    <property type="entry name" value="RRM_1"/>
    <property type="match status" value="1"/>
</dbReference>
<dbReference type="InterPro" id="IPR044730">
    <property type="entry name" value="RNase_H-like_dom_plant"/>
</dbReference>
<dbReference type="Gene3D" id="3.30.70.330">
    <property type="match status" value="1"/>
</dbReference>
<reference evidence="5" key="1">
    <citation type="journal article" date="2017" name="Front. Plant Sci.">
        <title>Climate Clever Clovers: New Paradigm to Reduce the Environmental Footprint of Ruminants by Breeding Low Methanogenic Forages Utilizing Haplotype Variation.</title>
        <authorList>
            <person name="Kaur P."/>
            <person name="Appels R."/>
            <person name="Bayer P.E."/>
            <person name="Keeble-Gagnere G."/>
            <person name="Wang J."/>
            <person name="Hirakawa H."/>
            <person name="Shirasawa K."/>
            <person name="Vercoe P."/>
            <person name="Stefanova K."/>
            <person name="Durmic Z."/>
            <person name="Nichols P."/>
            <person name="Revell C."/>
            <person name="Isobe S.N."/>
            <person name="Edwards D."/>
            <person name="Erskine W."/>
        </authorList>
    </citation>
    <scope>NUCLEOTIDE SEQUENCE [LARGE SCALE GENOMIC DNA]</scope>
    <source>
        <strain evidence="5">cv. Daliak</strain>
    </source>
</reference>
<dbReference type="PROSITE" id="PS50102">
    <property type="entry name" value="RRM"/>
    <property type="match status" value="1"/>
</dbReference>
<dbReference type="InterPro" id="IPR035979">
    <property type="entry name" value="RBD_domain_sf"/>
</dbReference>
<feature type="region of interest" description="Disordered" evidence="2">
    <location>
        <begin position="532"/>
        <end position="569"/>
    </location>
</feature>
<dbReference type="Pfam" id="PF03372">
    <property type="entry name" value="Exo_endo_phos"/>
    <property type="match status" value="1"/>
</dbReference>
<dbReference type="InterPro" id="IPR000504">
    <property type="entry name" value="RRM_dom"/>
</dbReference>
<organism evidence="4 5">
    <name type="scientific">Trifolium subterraneum</name>
    <name type="common">Subterranean clover</name>
    <dbReference type="NCBI Taxonomy" id="3900"/>
    <lineage>
        <taxon>Eukaryota</taxon>
        <taxon>Viridiplantae</taxon>
        <taxon>Streptophyta</taxon>
        <taxon>Embryophyta</taxon>
        <taxon>Tracheophyta</taxon>
        <taxon>Spermatophyta</taxon>
        <taxon>Magnoliopsida</taxon>
        <taxon>eudicotyledons</taxon>
        <taxon>Gunneridae</taxon>
        <taxon>Pentapetalae</taxon>
        <taxon>rosids</taxon>
        <taxon>fabids</taxon>
        <taxon>Fabales</taxon>
        <taxon>Fabaceae</taxon>
        <taxon>Papilionoideae</taxon>
        <taxon>50 kb inversion clade</taxon>
        <taxon>NPAAA clade</taxon>
        <taxon>Hologalegina</taxon>
        <taxon>IRL clade</taxon>
        <taxon>Trifolieae</taxon>
        <taxon>Trifolium</taxon>
    </lineage>
</organism>
<dbReference type="CDD" id="cd06222">
    <property type="entry name" value="RNase_H_like"/>
    <property type="match status" value="1"/>
</dbReference>
<dbReference type="Pfam" id="PF13966">
    <property type="entry name" value="zf-RVT"/>
    <property type="match status" value="2"/>
</dbReference>
<dbReference type="EMBL" id="DF973479">
    <property type="protein sequence ID" value="GAU32086.1"/>
    <property type="molecule type" value="Genomic_DNA"/>
</dbReference>
<name>A0A2Z6MHF1_TRISU</name>
<dbReference type="SUPFAM" id="SSF56219">
    <property type="entry name" value="DNase I-like"/>
    <property type="match status" value="1"/>
</dbReference>
<dbReference type="PANTHER" id="PTHR47074:SF48">
    <property type="entry name" value="POLYNUCLEOTIDYL TRANSFERASE, RIBONUCLEASE H-LIKE SUPERFAMILY PROTEIN"/>
    <property type="match status" value="1"/>
</dbReference>
<evidence type="ECO:0000259" key="3">
    <source>
        <dbReference type="PROSITE" id="PS50102"/>
    </source>
</evidence>
<evidence type="ECO:0000313" key="5">
    <source>
        <dbReference type="Proteomes" id="UP000242715"/>
    </source>
</evidence>
<dbReference type="Gene3D" id="3.30.420.10">
    <property type="entry name" value="Ribonuclease H-like superfamily/Ribonuclease H"/>
    <property type="match status" value="1"/>
</dbReference>
<feature type="compositionally biased region" description="Basic and acidic residues" evidence="2">
    <location>
        <begin position="750"/>
        <end position="782"/>
    </location>
</feature>
<protein>
    <recommendedName>
        <fullName evidence="3">RRM domain-containing protein</fullName>
    </recommendedName>
</protein>
<feature type="region of interest" description="Disordered" evidence="2">
    <location>
        <begin position="1090"/>
        <end position="1110"/>
    </location>
</feature>
<dbReference type="CDD" id="cd00590">
    <property type="entry name" value="RRM_SF"/>
    <property type="match status" value="1"/>
</dbReference>
<accession>A0A2Z6MHF1</accession>
<proteinExistence type="predicted"/>
<feature type="compositionally biased region" description="Basic and acidic residues" evidence="2">
    <location>
        <begin position="1143"/>
        <end position="1152"/>
    </location>
</feature>
<dbReference type="InterPro" id="IPR052929">
    <property type="entry name" value="RNase_H-like_EbsB-rel"/>
</dbReference>
<dbReference type="InterPro" id="IPR036397">
    <property type="entry name" value="RNaseH_sf"/>
</dbReference>
<dbReference type="InterPro" id="IPR012677">
    <property type="entry name" value="Nucleotide-bd_a/b_plait_sf"/>
</dbReference>
<dbReference type="Proteomes" id="UP000242715">
    <property type="component" value="Unassembled WGS sequence"/>
</dbReference>
<dbReference type="InterPro" id="IPR005135">
    <property type="entry name" value="Endo/exonuclease/phosphatase"/>
</dbReference>
<dbReference type="InterPro" id="IPR036691">
    <property type="entry name" value="Endo/exonu/phosph_ase_sf"/>
</dbReference>
<sequence>MLRECQTLVLNIALQVPLKVSILAWQLLRDRLPTKANLVSRGILSSESHYCVSGCEAVESAQHLFLSCSTFGSLWSFVGSWIESSLVESHTLSDHFVRLLIQQVVPGRVALLCNSLLAFGLCGTSETLDYSEAQQTLHSKCWTRSRLFPIAEKILETPFVSSVREDKVVWEEERDECYSVKSGYKLAMRYIIGSDKYHVVGNWNGIWKAQAPHKARHLLWRLCRGCLPTRARLLERRVECTLNCSVCDEEIEDELHIFFRCAVARDSWSAAGLSSVLHNATYHQTNAMDRIFAVCSNESSDTVGRVAMLLWSIWHNLHKLQSNNVSRTTEADLVRWEKPALDWVKCNVDAAFVSGSGRTSVGLCFRDNSGHFMAGMTQWQQTMISSVEGEACALLLAMEEARHRGLDRVQFESDSKVLIEAIHMQRRGNSEFLSIVHDILSLMSSFINFEVKFVRRQANLVAHTLARATNSWANFHRFENILFCIEHLIFNEMHDKFVFMAAVLRNPLRASDDLRTRCCSIGHLNNGWRVVSSSPGKHSDRKQEELDQERLRRDSRQHERQQQRVGDSSCVGNQGVKLRLGTGVGFSKGTGSGSANGIVFSGMVDTVYSGIVDTWKHFTDFDDPKAANAWADDEDDGASFGFKRFVTFYFTNFPEQIRHFYLRKAFEVFGILENVVVARKRNVHSYKYGFVRFSKVRNINKLLTAINEISFGQFRIWARVARFDKASFGEQENRVRAQRRNVVGSTGGRQGRDRIRKGEGENSKGEGEPLSKGEGEKISKGEMRKLAEGRQVRVGEAMVEEGYVKGREDEGEGTLKEKNKLNMQGEKVGEDGGCVDTRFLSKQLVRKYRSKENNVKWARLGVVATVQKVEAITVVQARIVDAGFQNLHIIPDCGRFLRVDECTLERDMFDYARVLVATSSVEVHNFTANILVDEVLAEIKLLEEWGYNLGEDACLAEEEDKQEQMSEHAGEHNGHELTNHVDMLVENLADEIASVEEDLHVNSNKSLGDAGAAVKVFCGGTQVDPSGGGIQLLSVTMSSDGVHHLDGRGKSRRRHSSCPPGKGGPVMSGPWSLEWFHEHIHSGAGIIFSPKKQASKHENPPKVAGRESKRKKVGGVLCHIVQTLKKVGGSRFKEGGSSGGWGESRDDGGLGGLEKRGEVRKLISEKRPLVVCIQETKLGACDDFLCASLWGSSVLGYSFRPSVGASGGILVMWDTEEVEVWSTISQPHLELWDRLTGRLLQLGRQKVCICGDFNAVRSEAERRLVSPGLRSHDQASFNQFIEDNDLIDLPLCGCSFTWYRGDGLSMSRIDSFLLSEDWCLV</sequence>
<evidence type="ECO:0000313" key="4">
    <source>
        <dbReference type="EMBL" id="GAU32086.1"/>
    </source>
</evidence>
<dbReference type="Gene3D" id="3.60.10.10">
    <property type="entry name" value="Endonuclease/exonuclease/phosphatase"/>
    <property type="match status" value="1"/>
</dbReference>
<dbReference type="Pfam" id="PF13456">
    <property type="entry name" value="RVT_3"/>
    <property type="match status" value="1"/>
</dbReference>
<feature type="region of interest" description="Disordered" evidence="2">
    <location>
        <begin position="737"/>
        <end position="782"/>
    </location>
</feature>
<dbReference type="SUPFAM" id="SSF54928">
    <property type="entry name" value="RNA-binding domain, RBD"/>
    <property type="match status" value="1"/>
</dbReference>
<dbReference type="InterPro" id="IPR002156">
    <property type="entry name" value="RNaseH_domain"/>
</dbReference>
<keyword evidence="5" id="KW-1185">Reference proteome</keyword>